<feature type="non-terminal residue" evidence="2">
    <location>
        <position position="224"/>
    </location>
</feature>
<feature type="region of interest" description="Disordered" evidence="1">
    <location>
        <begin position="53"/>
        <end position="143"/>
    </location>
</feature>
<reference evidence="2" key="1">
    <citation type="submission" date="2020-02" db="EMBL/GenBank/DDBJ databases">
        <authorList>
            <person name="Meier V. D."/>
        </authorList>
    </citation>
    <scope>NUCLEOTIDE SEQUENCE</scope>
    <source>
        <strain evidence="2">AVDCRST_MAG85</strain>
    </source>
</reference>
<feature type="non-terminal residue" evidence="2">
    <location>
        <position position="1"/>
    </location>
</feature>
<dbReference type="EMBL" id="CADCVT010000158">
    <property type="protein sequence ID" value="CAA9495283.1"/>
    <property type="molecule type" value="Genomic_DNA"/>
</dbReference>
<feature type="compositionally biased region" description="Basic residues" evidence="1">
    <location>
        <begin position="118"/>
        <end position="132"/>
    </location>
</feature>
<sequence length="224" mass="24361">VRAHRRARRDERHERHGLGLDEQLADARARRARAGDALGAGVAAGDRPRAVRAAADEVRGDGRLDRGDPGAGRRGAHCRGDAAQRADLRRPAARPRLHGGRGVVGVRRPAAPVGGTGRRGRRARRRAAARRRAPGDHCRHGAVLGEGRGAAARARVRAADPRVPQRARARLPARRSPELLLAGALDGVEGRRRRARHRRADGLPARLRRLVRRGDRDHRARAGL</sequence>
<evidence type="ECO:0000256" key="1">
    <source>
        <dbReference type="SAM" id="MobiDB-lite"/>
    </source>
</evidence>
<feature type="compositionally biased region" description="Low complexity" evidence="1">
    <location>
        <begin position="104"/>
        <end position="113"/>
    </location>
</feature>
<feature type="compositionally biased region" description="Basic and acidic residues" evidence="1">
    <location>
        <begin position="53"/>
        <end position="68"/>
    </location>
</feature>
<organism evidence="2">
    <name type="scientific">uncultured Solirubrobacteraceae bacterium</name>
    <dbReference type="NCBI Taxonomy" id="1162706"/>
    <lineage>
        <taxon>Bacteria</taxon>
        <taxon>Bacillati</taxon>
        <taxon>Actinomycetota</taxon>
        <taxon>Thermoleophilia</taxon>
        <taxon>Solirubrobacterales</taxon>
        <taxon>Solirubrobacteraceae</taxon>
        <taxon>environmental samples</taxon>
    </lineage>
</organism>
<gene>
    <name evidence="2" type="ORF">AVDCRST_MAG85-1434</name>
</gene>
<proteinExistence type="predicted"/>
<evidence type="ECO:0000313" key="2">
    <source>
        <dbReference type="EMBL" id="CAA9495283.1"/>
    </source>
</evidence>
<accession>A0A6J4SJ32</accession>
<dbReference type="AlphaFoldDB" id="A0A6J4SJ32"/>
<feature type="compositionally biased region" description="Basic and acidic residues" evidence="1">
    <location>
        <begin position="78"/>
        <end position="90"/>
    </location>
</feature>
<name>A0A6J4SJ32_9ACTN</name>
<protein>
    <submittedName>
        <fullName evidence="2">Thiamine pyrophosphate-requiring enzymes</fullName>
    </submittedName>
</protein>